<comment type="caution">
    <text evidence="1">The sequence shown here is derived from an EMBL/GenBank/DDBJ whole genome shotgun (WGS) entry which is preliminary data.</text>
</comment>
<protein>
    <submittedName>
        <fullName evidence="1">Uncharacterized protein</fullName>
    </submittedName>
</protein>
<evidence type="ECO:0000313" key="2">
    <source>
        <dbReference type="Proteomes" id="UP000003860"/>
    </source>
</evidence>
<gene>
    <name evidence="1" type="ORF">Cpap_1266</name>
</gene>
<reference evidence="1" key="2">
    <citation type="submission" date="2011-01" db="EMBL/GenBank/DDBJ databases">
        <title>The Non-contiguous Finished genome of Clostridium papyrosolvens.</title>
        <authorList>
            <person name="Lucas S."/>
            <person name="Copeland A."/>
            <person name="Lapidus A."/>
            <person name="Cheng J.-F."/>
            <person name="Goodwin L."/>
            <person name="Pitluck S."/>
            <person name="Misra M."/>
            <person name="Chertkov O."/>
            <person name="Detter J.C."/>
            <person name="Han C."/>
            <person name="Tapia R."/>
            <person name="Land M."/>
            <person name="Hauser L."/>
            <person name="Kyrpides N."/>
            <person name="Ivanova N."/>
            <person name="Pagani I."/>
            <person name="Mouttaki H."/>
            <person name="He Z."/>
            <person name="Zhou J."/>
            <person name="Hemme C.L."/>
            <person name="Woyke T."/>
        </authorList>
    </citation>
    <scope>NUCLEOTIDE SEQUENCE [LARGE SCALE GENOMIC DNA]</scope>
    <source>
        <strain evidence="1">DSM 2782</strain>
    </source>
</reference>
<dbReference type="EMBL" id="ACXX02000011">
    <property type="protein sequence ID" value="EGD46727.1"/>
    <property type="molecule type" value="Genomic_DNA"/>
</dbReference>
<dbReference type="OrthoDB" id="1739576at2"/>
<accession>F1TFJ5</accession>
<sequence>MFNINSAVKRYFTIKIGDVVLEVEPPTKKVLNKVIELTQSKGPEVVDGLFKALEMILNKNKSGYTVPDSVIDDLDMDQVSLILTEYFKWISETKNSPN</sequence>
<dbReference type="AlphaFoldDB" id="F1TFJ5"/>
<proteinExistence type="predicted"/>
<organism evidence="1 2">
    <name type="scientific">Ruminiclostridium papyrosolvens DSM 2782</name>
    <dbReference type="NCBI Taxonomy" id="588581"/>
    <lineage>
        <taxon>Bacteria</taxon>
        <taxon>Bacillati</taxon>
        <taxon>Bacillota</taxon>
        <taxon>Clostridia</taxon>
        <taxon>Eubacteriales</taxon>
        <taxon>Oscillospiraceae</taxon>
        <taxon>Ruminiclostridium</taxon>
    </lineage>
</organism>
<dbReference type="eggNOG" id="ENOG50313QH">
    <property type="taxonomic scope" value="Bacteria"/>
</dbReference>
<dbReference type="RefSeq" id="WP_004620702.1">
    <property type="nucleotide sequence ID" value="NZ_ACXX02000011.1"/>
</dbReference>
<reference evidence="1" key="1">
    <citation type="submission" date="2009-07" db="EMBL/GenBank/DDBJ databases">
        <authorList>
            <consortium name="US DOE Joint Genome Institute (JGI-PGF)"/>
            <person name="Lucas S."/>
            <person name="Copeland A."/>
            <person name="Lapidus A."/>
            <person name="Glavina del Rio T."/>
            <person name="Tice H."/>
            <person name="Bruce D."/>
            <person name="Goodwin L."/>
            <person name="Pitluck S."/>
            <person name="Larimer F."/>
            <person name="Land M.L."/>
            <person name="Mouttaki H."/>
            <person name="He Z."/>
            <person name="Zhou J."/>
            <person name="Hemme C.L."/>
        </authorList>
    </citation>
    <scope>NUCLEOTIDE SEQUENCE [LARGE SCALE GENOMIC DNA]</scope>
    <source>
        <strain evidence="1">DSM 2782</strain>
    </source>
</reference>
<keyword evidence="2" id="KW-1185">Reference proteome</keyword>
<dbReference type="Proteomes" id="UP000003860">
    <property type="component" value="Unassembled WGS sequence"/>
</dbReference>
<name>F1TFJ5_9FIRM</name>
<evidence type="ECO:0000313" key="1">
    <source>
        <dbReference type="EMBL" id="EGD46727.1"/>
    </source>
</evidence>
<dbReference type="STRING" id="588581.Cpap_1266"/>